<keyword evidence="8" id="KW-1185">Reference proteome</keyword>
<dbReference type="SMART" id="SM00116">
    <property type="entry name" value="CBS"/>
    <property type="match status" value="2"/>
</dbReference>
<dbReference type="Pfam" id="PF00571">
    <property type="entry name" value="CBS"/>
    <property type="match status" value="2"/>
</dbReference>
<feature type="binding site" evidence="4">
    <location>
        <position position="158"/>
    </location>
    <ligand>
        <name>Fe cation</name>
        <dbReference type="ChEBI" id="CHEBI:24875"/>
    </ligand>
</feature>
<dbReference type="PROSITE" id="PS51901">
    <property type="entry name" value="ACP_MB"/>
    <property type="match status" value="1"/>
</dbReference>
<reference evidence="7 8" key="1">
    <citation type="submission" date="2020-06" db="EMBL/GenBank/DDBJ databases">
        <title>Methanofollis fontis sp. nov., a methanogen isolated from marine sediments near a cold seep at Four-Way Closure Ridge offshore southwestern Taiwan.</title>
        <authorList>
            <person name="Chen S.-C."/>
            <person name="Teng N.-H."/>
            <person name="Lin Y.-S."/>
            <person name="Lai M.-C."/>
            <person name="Chen H.-H."/>
            <person name="Wang C.-C."/>
        </authorList>
    </citation>
    <scope>NUCLEOTIDE SEQUENCE [LARGE SCALE GENOMIC DNA]</scope>
    <source>
        <strain evidence="7 8">DSM 2702</strain>
    </source>
</reference>
<dbReference type="GO" id="GO:0046872">
    <property type="term" value="F:metal ion binding"/>
    <property type="evidence" value="ECO:0007669"/>
    <property type="project" value="UniProtKB-KW"/>
</dbReference>
<evidence type="ECO:0000256" key="2">
    <source>
        <dbReference type="ARBA" id="ARBA00023167"/>
    </source>
</evidence>
<feature type="domain" description="CBS" evidence="5">
    <location>
        <begin position="85"/>
        <end position="140"/>
    </location>
</feature>
<evidence type="ECO:0000259" key="5">
    <source>
        <dbReference type="PROSITE" id="PS51371"/>
    </source>
</evidence>
<dbReference type="PROSITE" id="PS51371">
    <property type="entry name" value="CBS"/>
    <property type="match status" value="1"/>
</dbReference>
<comment type="caution">
    <text evidence="7">The sequence shown here is derived from an EMBL/GenBank/DDBJ whole genome shotgun (WGS) entry which is preliminary data.</text>
</comment>
<dbReference type="InterPro" id="IPR046342">
    <property type="entry name" value="CBS_dom_sf"/>
</dbReference>
<dbReference type="AlphaFoldDB" id="A0A7K4HMJ1"/>
<evidence type="ECO:0000256" key="4">
    <source>
        <dbReference type="PROSITE-ProRule" id="PRU01249"/>
    </source>
</evidence>
<feature type="binding site" evidence="4">
    <location>
        <position position="177"/>
    </location>
    <ligand>
        <name>Zn(2+)</name>
        <dbReference type="ChEBI" id="CHEBI:29105"/>
    </ligand>
</feature>
<keyword evidence="2" id="KW-0028">Amino-acid biosynthesis</keyword>
<evidence type="ECO:0000313" key="7">
    <source>
        <dbReference type="EMBL" id="NVO66483.1"/>
    </source>
</evidence>
<name>A0A7K4HMJ1_9EURY</name>
<evidence type="ECO:0000256" key="3">
    <source>
        <dbReference type="PROSITE-ProRule" id="PRU00703"/>
    </source>
</evidence>
<feature type="binding site" evidence="4">
    <location>
        <position position="180"/>
    </location>
    <ligand>
        <name>Fe cation</name>
        <dbReference type="ChEBI" id="CHEBI:24875"/>
    </ligand>
</feature>
<evidence type="ECO:0000313" key="8">
    <source>
        <dbReference type="Proteomes" id="UP000570823"/>
    </source>
</evidence>
<keyword evidence="4" id="KW-0479">Metal-binding</keyword>
<feature type="binding site" evidence="4">
    <location>
        <position position="161"/>
    </location>
    <ligand>
        <name>Zn(2+)</name>
        <dbReference type="ChEBI" id="CHEBI:29105"/>
    </ligand>
</feature>
<feature type="binding site" evidence="4">
    <location>
        <position position="158"/>
    </location>
    <ligand>
        <name>Zn(2+)</name>
        <dbReference type="ChEBI" id="CHEBI:29105"/>
    </ligand>
</feature>
<keyword evidence="1 3" id="KW-0129">CBS domain</keyword>
<dbReference type="EMBL" id="JABXWR010000001">
    <property type="protein sequence ID" value="NVO66483.1"/>
    <property type="molecule type" value="Genomic_DNA"/>
</dbReference>
<dbReference type="Gene3D" id="3.10.580.10">
    <property type="entry name" value="CBS-domain"/>
    <property type="match status" value="1"/>
</dbReference>
<feature type="domain" description="ACP-type MB" evidence="6">
    <location>
        <begin position="153"/>
        <end position="187"/>
    </location>
</feature>
<feature type="binding site" evidence="4">
    <location>
        <position position="161"/>
    </location>
    <ligand>
        <name>Fe cation</name>
        <dbReference type="ChEBI" id="CHEBI:24875"/>
    </ligand>
</feature>
<keyword evidence="4" id="KW-0862">Zinc</keyword>
<evidence type="ECO:0000256" key="1">
    <source>
        <dbReference type="ARBA" id="ARBA00023122"/>
    </source>
</evidence>
<organism evidence="7 8">
    <name type="scientific">Methanofollis tationis</name>
    <dbReference type="NCBI Taxonomy" id="81417"/>
    <lineage>
        <taxon>Archaea</taxon>
        <taxon>Methanobacteriati</taxon>
        <taxon>Methanobacteriota</taxon>
        <taxon>Stenosarchaea group</taxon>
        <taxon>Methanomicrobia</taxon>
        <taxon>Methanomicrobiales</taxon>
        <taxon>Methanomicrobiaceae</taxon>
        <taxon>Methanofollis</taxon>
    </lineage>
</organism>
<keyword evidence="2" id="KW-0486">Methionine biosynthesis</keyword>
<proteinExistence type="predicted"/>
<dbReference type="PANTHER" id="PTHR43080">
    <property type="entry name" value="CBS DOMAIN-CONTAINING PROTEIN CBSX3, MITOCHONDRIAL"/>
    <property type="match status" value="1"/>
</dbReference>
<dbReference type="InterPro" id="IPR000644">
    <property type="entry name" value="CBS_dom"/>
</dbReference>
<dbReference type="Proteomes" id="UP000570823">
    <property type="component" value="Unassembled WGS sequence"/>
</dbReference>
<protein>
    <submittedName>
        <fullName evidence="7">CBS domain-containing protein</fullName>
    </submittedName>
</protein>
<dbReference type="GO" id="GO:0009086">
    <property type="term" value="P:methionine biosynthetic process"/>
    <property type="evidence" value="ECO:0007669"/>
    <property type="project" value="UniProtKB-KW"/>
</dbReference>
<accession>A0A7K4HMJ1</accession>
<feature type="binding site" evidence="4">
    <location>
        <position position="180"/>
    </location>
    <ligand>
        <name>Zn(2+)</name>
        <dbReference type="ChEBI" id="CHEBI:29105"/>
    </ligand>
</feature>
<feature type="binding site" evidence="4">
    <location>
        <position position="177"/>
    </location>
    <ligand>
        <name>Fe cation</name>
        <dbReference type="ChEBI" id="CHEBI:24875"/>
    </ligand>
</feature>
<dbReference type="InterPro" id="IPR051257">
    <property type="entry name" value="Diverse_CBS-Domain"/>
</dbReference>
<keyword evidence="4" id="KW-0408">Iron</keyword>
<dbReference type="InterPro" id="IPR044065">
    <property type="entry name" value="ACP_MB"/>
</dbReference>
<dbReference type="SUPFAM" id="SSF54631">
    <property type="entry name" value="CBS-domain pair"/>
    <property type="match status" value="1"/>
</dbReference>
<sequence length="187" mass="20817">MSGTRETMYVETRVPLKEVMRVNPTTIEAEATVAKAAAHMCRDEVGSCIVLSGNVPIGIVSEQDMNCKVVARDLKPSSVYVRDIMSTPLITIELDKTVGEAAQMMIKHRVRRLPVVENGKVLGMVTVRDLLGVANELNEIMSDLIVINREENYAMGICDRCGKMSDDLTPMDAVMLCKECREEERLR</sequence>
<dbReference type="OrthoDB" id="43333at2157"/>
<evidence type="ECO:0000259" key="6">
    <source>
        <dbReference type="PROSITE" id="PS51901"/>
    </source>
</evidence>
<dbReference type="PANTHER" id="PTHR43080:SF2">
    <property type="entry name" value="CBS DOMAIN-CONTAINING PROTEIN"/>
    <property type="match status" value="1"/>
</dbReference>
<gene>
    <name evidence="7" type="ORF">HWN36_03950</name>
</gene>